<keyword evidence="2" id="KW-0808">Transferase</keyword>
<evidence type="ECO:0000313" key="3">
    <source>
        <dbReference type="Proteomes" id="UP001139384"/>
    </source>
</evidence>
<keyword evidence="3" id="KW-1185">Reference proteome</keyword>
<protein>
    <submittedName>
        <fullName evidence="2">GNAT family N-acetyltransferase</fullName>
        <ecNumber evidence="2">2.3.1.-</ecNumber>
    </submittedName>
</protein>
<dbReference type="InterPro" id="IPR016181">
    <property type="entry name" value="Acyl_CoA_acyltransferase"/>
</dbReference>
<proteinExistence type="predicted"/>
<dbReference type="InterPro" id="IPR013653">
    <property type="entry name" value="GCN5-like_dom"/>
</dbReference>
<keyword evidence="2" id="KW-0012">Acyltransferase</keyword>
<dbReference type="Pfam" id="PF08445">
    <property type="entry name" value="FR47"/>
    <property type="match status" value="1"/>
</dbReference>
<name>A0A9X1Q901_STRM4</name>
<feature type="domain" description="N-acetyltransferase" evidence="1">
    <location>
        <begin position="148"/>
        <end position="294"/>
    </location>
</feature>
<dbReference type="EC" id="2.3.1.-" evidence="2"/>
<evidence type="ECO:0000259" key="1">
    <source>
        <dbReference type="PROSITE" id="PS51186"/>
    </source>
</evidence>
<accession>A0A9X1Q901</accession>
<dbReference type="Gene3D" id="3.40.630.30">
    <property type="match status" value="1"/>
</dbReference>
<evidence type="ECO:0000313" key="2">
    <source>
        <dbReference type="EMBL" id="MCF1600064.1"/>
    </source>
</evidence>
<dbReference type="GO" id="GO:0016747">
    <property type="term" value="F:acyltransferase activity, transferring groups other than amino-acyl groups"/>
    <property type="evidence" value="ECO:0007669"/>
    <property type="project" value="InterPro"/>
</dbReference>
<dbReference type="AlphaFoldDB" id="A0A9X1Q901"/>
<sequence length="294" mass="31823">MRPDDWYCTQDLSGFLSHAGGFLRSRPDLHTVALTVTETLRTGGLRAYGDEAPLFGALEVGGQVRAAYFRTPPYRLNVTPLTSEEAESLAAHLVALGHSVPGVIAARETAEAFSAAWRRHLGGRATVGQRQRLYRLGNLTVPQPLPRGRARVAGKEDREQLTQWYGEFIEAVGDHAARDATAWADSRISYGGVTLWEAEDGTPLAMAGVTPVVAGQVRVAPVYTPAPLRGRGYAGAVTAHVSRSVLASGVREVLLFTDLANQTSNSLYQRIGYRAVADFTAYDFRGTRGFPARP</sequence>
<dbReference type="PROSITE" id="PS51186">
    <property type="entry name" value="GNAT"/>
    <property type="match status" value="1"/>
</dbReference>
<dbReference type="InterPro" id="IPR000182">
    <property type="entry name" value="GNAT_dom"/>
</dbReference>
<dbReference type="SUPFAM" id="SSF55729">
    <property type="entry name" value="Acyl-CoA N-acyltransferases (Nat)"/>
    <property type="match status" value="1"/>
</dbReference>
<dbReference type="EMBL" id="JAKEIP010000409">
    <property type="protein sequence ID" value="MCF1600064.1"/>
    <property type="molecule type" value="Genomic_DNA"/>
</dbReference>
<organism evidence="2 3">
    <name type="scientific">Streptomyces muensis</name>
    <dbReference type="NCBI Taxonomy" id="1077944"/>
    <lineage>
        <taxon>Bacteria</taxon>
        <taxon>Bacillati</taxon>
        <taxon>Actinomycetota</taxon>
        <taxon>Actinomycetes</taxon>
        <taxon>Kitasatosporales</taxon>
        <taxon>Streptomycetaceae</taxon>
        <taxon>Streptomyces</taxon>
    </lineage>
</organism>
<dbReference type="RefSeq" id="WP_234768393.1">
    <property type="nucleotide sequence ID" value="NZ_JAKEIP010000409.1"/>
</dbReference>
<reference evidence="2" key="1">
    <citation type="submission" date="2022-01" db="EMBL/GenBank/DDBJ databases">
        <title>Draft Genome Sequences of Seven Type Strains of the Genus Streptomyces.</title>
        <authorList>
            <person name="Aziz S."/>
            <person name="Coretto E."/>
            <person name="Chronakova A."/>
            <person name="Sproer C."/>
            <person name="Huber K."/>
            <person name="Nouioui I."/>
            <person name="Gross H."/>
        </authorList>
    </citation>
    <scope>NUCLEOTIDE SEQUENCE</scope>
    <source>
        <strain evidence="2">DSM 103493</strain>
    </source>
</reference>
<comment type="caution">
    <text evidence="2">The sequence shown here is derived from an EMBL/GenBank/DDBJ whole genome shotgun (WGS) entry which is preliminary data.</text>
</comment>
<dbReference type="Proteomes" id="UP001139384">
    <property type="component" value="Unassembled WGS sequence"/>
</dbReference>
<gene>
    <name evidence="2" type="ORF">L0P92_41955</name>
</gene>